<name>A0A814LM98_9BILA</name>
<protein>
    <submittedName>
        <fullName evidence="10">Uncharacterized protein</fullName>
    </submittedName>
</protein>
<sequence length="224" mass="24939">MAYHHPTRYETDQPYNPSAPPMMYPEPVTIHPAQKGFSSRSGQINETQMGLLPKPPPRADRPPPRSDQPPPRSDRPITRQSLEQAISEGLRRGDIEGDGGPSIHAHSELECGCNYNLYATKKTIGHGMLEFALLTSNAMQLRTLIIQKHRNVLWTVSIILVCVSILLQIGLGFLLVLIGKGDIRNPSKQTKLERLNNLSLFLILLISICNIVINVFMTTTNLSV</sequence>
<evidence type="ECO:0000256" key="4">
    <source>
        <dbReference type="ARBA" id="ARBA00022889"/>
    </source>
</evidence>
<dbReference type="EMBL" id="CAJOBC010004638">
    <property type="protein sequence ID" value="CAF3835232.1"/>
    <property type="molecule type" value="Genomic_DNA"/>
</dbReference>
<feature type="region of interest" description="Disordered" evidence="7">
    <location>
        <begin position="1"/>
        <end position="79"/>
    </location>
</feature>
<reference evidence="10" key="1">
    <citation type="submission" date="2021-02" db="EMBL/GenBank/DDBJ databases">
        <authorList>
            <person name="Nowell W R."/>
        </authorList>
    </citation>
    <scope>NUCLEOTIDE SEQUENCE</scope>
</reference>
<feature type="transmembrane region" description="Helical" evidence="8">
    <location>
        <begin position="152"/>
        <end position="177"/>
    </location>
</feature>
<evidence type="ECO:0000313" key="10">
    <source>
        <dbReference type="EMBL" id="CAF1067769.1"/>
    </source>
</evidence>
<dbReference type="GO" id="GO:0042246">
    <property type="term" value="P:tissue regeneration"/>
    <property type="evidence" value="ECO:0007669"/>
    <property type="project" value="InterPro"/>
</dbReference>
<comment type="similarity">
    <text evidence="2">Belongs to the ninjurin family.</text>
</comment>
<dbReference type="EMBL" id="CAJNOK010001842">
    <property type="protein sequence ID" value="CAF0832486.1"/>
    <property type="molecule type" value="Genomic_DNA"/>
</dbReference>
<keyword evidence="5 8" id="KW-1133">Transmembrane helix</keyword>
<keyword evidence="6 8" id="KW-0472">Membrane</keyword>
<evidence type="ECO:0000313" key="13">
    <source>
        <dbReference type="Proteomes" id="UP000663829"/>
    </source>
</evidence>
<feature type="transmembrane region" description="Helical" evidence="8">
    <location>
        <begin position="198"/>
        <end position="217"/>
    </location>
</feature>
<dbReference type="GO" id="GO:0016020">
    <property type="term" value="C:membrane"/>
    <property type="evidence" value="ECO:0007669"/>
    <property type="project" value="UniProtKB-SubCell"/>
</dbReference>
<evidence type="ECO:0000313" key="12">
    <source>
        <dbReference type="EMBL" id="CAF3835232.1"/>
    </source>
</evidence>
<feature type="compositionally biased region" description="Polar residues" evidence="7">
    <location>
        <begin position="36"/>
        <end position="48"/>
    </location>
</feature>
<dbReference type="Proteomes" id="UP000663829">
    <property type="component" value="Unassembled WGS sequence"/>
</dbReference>
<proteinExistence type="inferred from homology"/>
<dbReference type="GO" id="GO:0007155">
    <property type="term" value="P:cell adhesion"/>
    <property type="evidence" value="ECO:0007669"/>
    <property type="project" value="UniProtKB-KW"/>
</dbReference>
<comment type="caution">
    <text evidence="10">The sequence shown here is derived from an EMBL/GenBank/DDBJ whole genome shotgun (WGS) entry which is preliminary data.</text>
</comment>
<evidence type="ECO:0000313" key="9">
    <source>
        <dbReference type="EMBL" id="CAF0832486.1"/>
    </source>
</evidence>
<keyword evidence="4" id="KW-0130">Cell adhesion</keyword>
<dbReference type="EMBL" id="CAJNOQ010004638">
    <property type="protein sequence ID" value="CAF1067769.1"/>
    <property type="molecule type" value="Genomic_DNA"/>
</dbReference>
<organism evidence="10 13">
    <name type="scientific">Didymodactylos carnosus</name>
    <dbReference type="NCBI Taxonomy" id="1234261"/>
    <lineage>
        <taxon>Eukaryota</taxon>
        <taxon>Metazoa</taxon>
        <taxon>Spiralia</taxon>
        <taxon>Gnathifera</taxon>
        <taxon>Rotifera</taxon>
        <taxon>Eurotatoria</taxon>
        <taxon>Bdelloidea</taxon>
        <taxon>Philodinida</taxon>
        <taxon>Philodinidae</taxon>
        <taxon>Didymodactylos</taxon>
    </lineage>
</organism>
<evidence type="ECO:0000256" key="2">
    <source>
        <dbReference type="ARBA" id="ARBA00008141"/>
    </source>
</evidence>
<dbReference type="OrthoDB" id="6114058at2759"/>
<dbReference type="PANTHER" id="PTHR12316:SF17">
    <property type="entry name" value="NINJURIN C, ISOFORM D"/>
    <property type="match status" value="1"/>
</dbReference>
<evidence type="ECO:0000256" key="6">
    <source>
        <dbReference type="ARBA" id="ARBA00023136"/>
    </source>
</evidence>
<evidence type="ECO:0000256" key="8">
    <source>
        <dbReference type="SAM" id="Phobius"/>
    </source>
</evidence>
<keyword evidence="13" id="KW-1185">Reference proteome</keyword>
<dbReference type="PANTHER" id="PTHR12316">
    <property type="entry name" value="NINJURIN-RELATED"/>
    <property type="match status" value="1"/>
</dbReference>
<dbReference type="InterPro" id="IPR007007">
    <property type="entry name" value="Ninjurin"/>
</dbReference>
<accession>A0A814LM98</accession>
<dbReference type="Pfam" id="PF04923">
    <property type="entry name" value="Ninjurin"/>
    <property type="match status" value="1"/>
</dbReference>
<dbReference type="EMBL" id="CAJOBA010001842">
    <property type="protein sequence ID" value="CAF3617087.1"/>
    <property type="molecule type" value="Genomic_DNA"/>
</dbReference>
<evidence type="ECO:0000256" key="3">
    <source>
        <dbReference type="ARBA" id="ARBA00022692"/>
    </source>
</evidence>
<dbReference type="Proteomes" id="UP000677228">
    <property type="component" value="Unassembled WGS sequence"/>
</dbReference>
<dbReference type="Proteomes" id="UP000681722">
    <property type="component" value="Unassembled WGS sequence"/>
</dbReference>
<evidence type="ECO:0000256" key="1">
    <source>
        <dbReference type="ARBA" id="ARBA00004141"/>
    </source>
</evidence>
<evidence type="ECO:0000313" key="11">
    <source>
        <dbReference type="EMBL" id="CAF3617087.1"/>
    </source>
</evidence>
<comment type="subcellular location">
    <subcellularLocation>
        <location evidence="1">Membrane</location>
        <topology evidence="1">Multi-pass membrane protein</topology>
    </subcellularLocation>
</comment>
<dbReference type="AlphaFoldDB" id="A0A814LM98"/>
<gene>
    <name evidence="10" type="ORF">GPM918_LOCUS17112</name>
    <name evidence="9" type="ORF">OVA965_LOCUS6216</name>
    <name evidence="12" type="ORF">SRO942_LOCUS17111</name>
    <name evidence="11" type="ORF">TMI583_LOCUS6212</name>
</gene>
<evidence type="ECO:0000256" key="7">
    <source>
        <dbReference type="SAM" id="MobiDB-lite"/>
    </source>
</evidence>
<keyword evidence="3 8" id="KW-0812">Transmembrane</keyword>
<dbReference type="Proteomes" id="UP000682733">
    <property type="component" value="Unassembled WGS sequence"/>
</dbReference>
<evidence type="ECO:0000256" key="5">
    <source>
        <dbReference type="ARBA" id="ARBA00022989"/>
    </source>
</evidence>